<dbReference type="GO" id="GO:0005737">
    <property type="term" value="C:cytoplasm"/>
    <property type="evidence" value="ECO:0007669"/>
    <property type="project" value="TreeGrafter"/>
</dbReference>
<feature type="active site" evidence="5">
    <location>
        <position position="284"/>
    </location>
</feature>
<dbReference type="KEGG" id="mspg:F6B93_01355"/>
<dbReference type="CDD" id="cd07087">
    <property type="entry name" value="ALDH_F3-13-14_CALDH-like"/>
    <property type="match status" value="1"/>
</dbReference>
<organism evidence="10 11">
    <name type="scientific">Mycobacterium spongiae</name>
    <dbReference type="NCBI Taxonomy" id="886343"/>
    <lineage>
        <taxon>Bacteria</taxon>
        <taxon>Bacillati</taxon>
        <taxon>Actinomycetota</taxon>
        <taxon>Actinomycetes</taxon>
        <taxon>Mycobacteriales</taxon>
        <taxon>Mycobacteriaceae</taxon>
        <taxon>Mycobacterium</taxon>
    </lineage>
</organism>
<dbReference type="InterPro" id="IPR015590">
    <property type="entry name" value="Aldehyde_DH_dom"/>
</dbReference>
<feature type="domain" description="Aldehyde dehydrogenase" evidence="9">
    <location>
        <begin position="22"/>
        <end position="474"/>
    </location>
</feature>
<dbReference type="Gene3D" id="3.40.309.10">
    <property type="entry name" value="Aldehyde Dehydrogenase, Chain A, domain 2"/>
    <property type="match status" value="1"/>
</dbReference>
<evidence type="ECO:0000313" key="10">
    <source>
        <dbReference type="EMBL" id="QUR65901.1"/>
    </source>
</evidence>
<feature type="region of interest" description="Disordered" evidence="8">
    <location>
        <begin position="1"/>
        <end position="42"/>
    </location>
</feature>
<dbReference type="PROSITE" id="PS00687">
    <property type="entry name" value="ALDEHYDE_DEHYDR_GLU"/>
    <property type="match status" value="1"/>
</dbReference>
<name>A0A975JUI5_9MYCO</name>
<evidence type="ECO:0000256" key="3">
    <source>
        <dbReference type="ARBA" id="ARBA00023027"/>
    </source>
</evidence>
<keyword evidence="11" id="KW-1185">Reference proteome</keyword>
<comment type="similarity">
    <text evidence="1 4 7">Belongs to the aldehyde dehydrogenase family.</text>
</comment>
<evidence type="ECO:0000259" key="9">
    <source>
        <dbReference type="Pfam" id="PF00171"/>
    </source>
</evidence>
<evidence type="ECO:0000256" key="8">
    <source>
        <dbReference type="SAM" id="MobiDB-lite"/>
    </source>
</evidence>
<gene>
    <name evidence="10" type="ORF">F6B93_01355</name>
</gene>
<evidence type="ECO:0000256" key="4">
    <source>
        <dbReference type="PIRNR" id="PIRNR036492"/>
    </source>
</evidence>
<accession>A0A975JUI5</accession>
<evidence type="ECO:0000256" key="1">
    <source>
        <dbReference type="ARBA" id="ARBA00009986"/>
    </source>
</evidence>
<reference evidence="10" key="1">
    <citation type="submission" date="2019-12" db="EMBL/GenBank/DDBJ databases">
        <title>Mycobacterium spongiae sp. nov.</title>
        <authorList>
            <person name="Stinear T."/>
        </authorList>
    </citation>
    <scope>NUCLEOTIDE SEQUENCE</scope>
    <source>
        <strain evidence="10">FSD4b-SM</strain>
    </source>
</reference>
<dbReference type="PIRSF" id="PIRSF036492">
    <property type="entry name" value="ALDH"/>
    <property type="match status" value="1"/>
</dbReference>
<dbReference type="RefSeq" id="WP_211697380.1">
    <property type="nucleotide sequence ID" value="NZ_CP046600.1"/>
</dbReference>
<protein>
    <recommendedName>
        <fullName evidence="4">Aldehyde dehydrogenase</fullName>
    </recommendedName>
</protein>
<dbReference type="GO" id="GO:0004029">
    <property type="term" value="F:aldehyde dehydrogenase (NAD+) activity"/>
    <property type="evidence" value="ECO:0007669"/>
    <property type="project" value="TreeGrafter"/>
</dbReference>
<keyword evidence="2 4" id="KW-0560">Oxidoreductase</keyword>
<sequence>MTTESVAPKTQQPDTPETPTARTAEPSAGAPPTTPPATPAASQVATIVAGLRTTYATGRTRSIEWRKEQLRALARLMEENDAAITDALSQDLGRNQFEAYIADIATTVAEAKFAAKRVRRWTRRRYLLLEAPQLPGRGWVEYEPYGTVLIIGAWNYPFYLTLGPAVGAIAAGNAVVLKPSEIAPASSRLMAELVPRYLDNDAIAVIEGDGSVSQELIAQGLDRVMFTGGTEIGRKVYEGAAPHLTPVTLELGGKSPVIVADDADVDVAAKRIAWIKLLNAGQTCVAPDYVLADAKIRDELVGKISAAITKFGSGEPGGMRIVNQRQFDRLSGYISDAKAQAEAGGKNDVVVGGGCDASKLRIQPTVVVDPDPNGPLMSNEIFGPILPVLSVDSLDDAIRFVNSRPKPLSAYLFTKSRHVRERVIKEVPAGGMLVNHLAFQVSTAKLPFGGVGASGMGAYHGRWGFEEFSHRKSVLTKPTRPDLSSFTYPPYTERAFKLARKLF</sequence>
<evidence type="ECO:0000256" key="2">
    <source>
        <dbReference type="ARBA" id="ARBA00023002"/>
    </source>
</evidence>
<dbReference type="SUPFAM" id="SSF53720">
    <property type="entry name" value="ALDH-like"/>
    <property type="match status" value="1"/>
</dbReference>
<keyword evidence="3" id="KW-0520">NAD</keyword>
<dbReference type="FunFam" id="3.40.309.10:FF:000003">
    <property type="entry name" value="Aldehyde dehydrogenase"/>
    <property type="match status" value="1"/>
</dbReference>
<feature type="compositionally biased region" description="Low complexity" evidence="8">
    <location>
        <begin position="13"/>
        <end position="31"/>
    </location>
</feature>
<dbReference type="Proteomes" id="UP000682202">
    <property type="component" value="Chromosome"/>
</dbReference>
<feature type="active site" evidence="5 6">
    <location>
        <position position="250"/>
    </location>
</feature>
<dbReference type="InterPro" id="IPR029510">
    <property type="entry name" value="Ald_DH_CS_GLU"/>
</dbReference>
<dbReference type="EMBL" id="CP046600">
    <property type="protein sequence ID" value="QUR65901.1"/>
    <property type="molecule type" value="Genomic_DNA"/>
</dbReference>
<evidence type="ECO:0000256" key="7">
    <source>
        <dbReference type="RuleBase" id="RU003345"/>
    </source>
</evidence>
<dbReference type="InterPro" id="IPR012394">
    <property type="entry name" value="Aldehyde_DH_NAD(P)"/>
</dbReference>
<dbReference type="Gene3D" id="3.40.605.10">
    <property type="entry name" value="Aldehyde Dehydrogenase, Chain A, domain 1"/>
    <property type="match status" value="1"/>
</dbReference>
<dbReference type="InterPro" id="IPR016161">
    <property type="entry name" value="Ald_DH/histidinol_DH"/>
</dbReference>
<dbReference type="PROSITE" id="PS00070">
    <property type="entry name" value="ALDEHYDE_DEHYDR_CYS"/>
    <property type="match status" value="1"/>
</dbReference>
<evidence type="ECO:0000313" key="11">
    <source>
        <dbReference type="Proteomes" id="UP000682202"/>
    </source>
</evidence>
<feature type="compositionally biased region" description="Polar residues" evidence="8">
    <location>
        <begin position="1"/>
        <end position="12"/>
    </location>
</feature>
<dbReference type="AlphaFoldDB" id="A0A975JUI5"/>
<dbReference type="FunFam" id="3.40.605.10:FF:000004">
    <property type="entry name" value="Aldehyde dehydrogenase"/>
    <property type="match status" value="1"/>
</dbReference>
<dbReference type="PANTHER" id="PTHR43570:SF16">
    <property type="entry name" value="ALDEHYDE DEHYDROGENASE TYPE III, ISOFORM Q"/>
    <property type="match status" value="1"/>
</dbReference>
<dbReference type="InterPro" id="IPR016162">
    <property type="entry name" value="Ald_DH_N"/>
</dbReference>
<dbReference type="InterPro" id="IPR016160">
    <property type="entry name" value="Ald_DH_CS_CYS"/>
</dbReference>
<dbReference type="Pfam" id="PF00171">
    <property type="entry name" value="Aldedh"/>
    <property type="match status" value="1"/>
</dbReference>
<dbReference type="GO" id="GO:0006081">
    <property type="term" value="P:aldehyde metabolic process"/>
    <property type="evidence" value="ECO:0007669"/>
    <property type="project" value="InterPro"/>
</dbReference>
<dbReference type="InterPro" id="IPR016163">
    <property type="entry name" value="Ald_DH_C"/>
</dbReference>
<evidence type="ECO:0000256" key="6">
    <source>
        <dbReference type="PROSITE-ProRule" id="PRU10007"/>
    </source>
</evidence>
<proteinExistence type="inferred from homology"/>
<dbReference type="PANTHER" id="PTHR43570">
    <property type="entry name" value="ALDEHYDE DEHYDROGENASE"/>
    <property type="match status" value="1"/>
</dbReference>
<evidence type="ECO:0000256" key="5">
    <source>
        <dbReference type="PIRSR" id="PIRSR036492-1"/>
    </source>
</evidence>